<name>A0ABV3PKZ6_9HYPH</name>
<keyword evidence="3" id="KW-1185">Reference proteome</keyword>
<proteinExistence type="predicted"/>
<dbReference type="Proteomes" id="UP001555786">
    <property type="component" value="Unassembled WGS sequence"/>
</dbReference>
<gene>
    <name evidence="1" type="ORF">ABXS05_12280</name>
    <name evidence="2" type="ORF">ACETRX_10445</name>
</gene>
<protein>
    <submittedName>
        <fullName evidence="1">Uncharacterized protein</fullName>
    </submittedName>
</protein>
<sequence>MVDFSVSSARLSVRPLVPADVPPIARMGRAPNLDYFAYAPGPREAGGRAATVGAAAALFRQGSELLNEYSLTYALRTWLKNNDQPISQAMDAKGHTVFVMQVTYSLAQGADTRAFMWRSAYFLESARSRAELEPTLARLVQGPWIGPTPPNRSISYVTVYLLGERISH</sequence>
<evidence type="ECO:0000313" key="1">
    <source>
        <dbReference type="EMBL" id="MEW9306322.1"/>
    </source>
</evidence>
<evidence type="ECO:0000313" key="3">
    <source>
        <dbReference type="Proteomes" id="UP001555786"/>
    </source>
</evidence>
<evidence type="ECO:0000313" key="4">
    <source>
        <dbReference type="Proteomes" id="UP001595190"/>
    </source>
</evidence>
<comment type="caution">
    <text evidence="1">The sequence shown here is derived from an EMBL/GenBank/DDBJ whole genome shotgun (WGS) entry which is preliminary data.</text>
</comment>
<evidence type="ECO:0000313" key="2">
    <source>
        <dbReference type="EMBL" id="MFC2250033.1"/>
    </source>
</evidence>
<dbReference type="EMBL" id="JBFNQD010000003">
    <property type="protein sequence ID" value="MEW9306322.1"/>
    <property type="molecule type" value="Genomic_DNA"/>
</dbReference>
<dbReference type="Proteomes" id="UP001595190">
    <property type="component" value="Unassembled WGS sequence"/>
</dbReference>
<organism evidence="1 3">
    <name type="scientific">Labrys neptuniae</name>
    <dbReference type="NCBI Taxonomy" id="376174"/>
    <lineage>
        <taxon>Bacteria</taxon>
        <taxon>Pseudomonadati</taxon>
        <taxon>Pseudomonadota</taxon>
        <taxon>Alphaproteobacteria</taxon>
        <taxon>Hyphomicrobiales</taxon>
        <taxon>Xanthobacteraceae</taxon>
        <taxon>Labrys</taxon>
    </lineage>
</organism>
<reference evidence="2 4" key="2">
    <citation type="submission" date="2024-09" db="EMBL/GenBank/DDBJ databases">
        <title>Description of Labrys sedimenti sp. nov., isolated from a diclofenac-degrading enrichment culture, and genome-based reclassification of Labrys portucalensis as a later heterotypic synonym of Labrys neptuniae.</title>
        <authorList>
            <person name="Tancsics A."/>
            <person name="Csepanyi A."/>
        </authorList>
    </citation>
    <scope>NUCLEOTIDE SEQUENCE [LARGE SCALE GENOMIC DNA]</scope>
    <source>
        <strain evidence="2 4">LMG 23412</strain>
    </source>
</reference>
<accession>A0ABV3PKZ6</accession>
<dbReference type="EMBL" id="JBHGPK010000003">
    <property type="protein sequence ID" value="MFC2250033.1"/>
    <property type="molecule type" value="Genomic_DNA"/>
</dbReference>
<reference evidence="1 3" key="1">
    <citation type="submission" date="2024-07" db="EMBL/GenBank/DDBJ databases">
        <title>Description of Labrys sedimenti sp. nov., isolated from a diclofenac-degrading enrichment culture.</title>
        <authorList>
            <person name="Tancsics A."/>
            <person name="Csepanyi A."/>
        </authorList>
    </citation>
    <scope>NUCLEOTIDE SEQUENCE [LARGE SCALE GENOMIC DNA]</scope>
    <source>
        <strain evidence="1 3">LMG 23578</strain>
    </source>
</reference>
<dbReference type="RefSeq" id="WP_322431029.1">
    <property type="nucleotide sequence ID" value="NZ_JBFNQD010000003.1"/>
</dbReference>